<organism evidence="4 5">
    <name type="scientific">Cajanus cajan</name>
    <name type="common">Pigeon pea</name>
    <name type="synonym">Cajanus indicus</name>
    <dbReference type="NCBI Taxonomy" id="3821"/>
    <lineage>
        <taxon>Eukaryota</taxon>
        <taxon>Viridiplantae</taxon>
        <taxon>Streptophyta</taxon>
        <taxon>Embryophyta</taxon>
        <taxon>Tracheophyta</taxon>
        <taxon>Spermatophyta</taxon>
        <taxon>Magnoliopsida</taxon>
        <taxon>eudicotyledons</taxon>
        <taxon>Gunneridae</taxon>
        <taxon>Pentapetalae</taxon>
        <taxon>rosids</taxon>
        <taxon>fabids</taxon>
        <taxon>Fabales</taxon>
        <taxon>Fabaceae</taxon>
        <taxon>Papilionoideae</taxon>
        <taxon>50 kb inversion clade</taxon>
        <taxon>NPAAA clade</taxon>
        <taxon>indigoferoid/millettioid clade</taxon>
        <taxon>Phaseoleae</taxon>
        <taxon>Cajanus</taxon>
    </lineage>
</organism>
<dbReference type="InterPro" id="IPR039537">
    <property type="entry name" value="Retrotran_Ty1/copia-like"/>
</dbReference>
<dbReference type="OMA" id="NCDITEF"/>
<proteinExistence type="predicted"/>
<dbReference type="SUPFAM" id="SSF57756">
    <property type="entry name" value="Retrovirus zinc finger-like domains"/>
    <property type="match status" value="1"/>
</dbReference>
<dbReference type="AlphaFoldDB" id="A0A151RIS6"/>
<dbReference type="InterPro" id="IPR054722">
    <property type="entry name" value="PolX-like_BBD"/>
</dbReference>
<keyword evidence="1" id="KW-0645">Protease</keyword>
<keyword evidence="1" id="KW-0378">Hydrolase</keyword>
<feature type="domain" description="GAG-pre-integrase" evidence="2">
    <location>
        <begin position="328"/>
        <end position="397"/>
    </location>
</feature>
<dbReference type="GO" id="GO:0008270">
    <property type="term" value="F:zinc ion binding"/>
    <property type="evidence" value="ECO:0007669"/>
    <property type="project" value="InterPro"/>
</dbReference>
<dbReference type="Gramene" id="C.cajan_33456.t">
    <property type="protein sequence ID" value="C.cajan_33456.t"/>
    <property type="gene ID" value="C.cajan_33456"/>
</dbReference>
<name>A0A151RIS6_CAJCA</name>
<evidence type="ECO:0000313" key="5">
    <source>
        <dbReference type="Proteomes" id="UP000075243"/>
    </source>
</evidence>
<evidence type="ECO:0000256" key="1">
    <source>
        <dbReference type="ARBA" id="ARBA00022670"/>
    </source>
</evidence>
<dbReference type="GO" id="GO:0006508">
    <property type="term" value="P:proteolysis"/>
    <property type="evidence" value="ECO:0007669"/>
    <property type="project" value="UniProtKB-KW"/>
</dbReference>
<dbReference type="PANTHER" id="PTHR42648:SF21">
    <property type="entry name" value="CYSTEINE-RICH RLK (RECEPTOR-LIKE PROTEIN KINASE) 8"/>
    <property type="match status" value="1"/>
</dbReference>
<dbReference type="EMBL" id="KQ483715">
    <property type="protein sequence ID" value="KYP42467.1"/>
    <property type="molecule type" value="Genomic_DNA"/>
</dbReference>
<dbReference type="InterPro" id="IPR012337">
    <property type="entry name" value="RNaseH-like_sf"/>
</dbReference>
<gene>
    <name evidence="4" type="ORF">KK1_036102</name>
</gene>
<evidence type="ECO:0000259" key="3">
    <source>
        <dbReference type="Pfam" id="PF22936"/>
    </source>
</evidence>
<dbReference type="Proteomes" id="UP000075243">
    <property type="component" value="Unassembled WGS sequence"/>
</dbReference>
<evidence type="ECO:0000313" key="4">
    <source>
        <dbReference type="EMBL" id="KYP42467.1"/>
    </source>
</evidence>
<dbReference type="Gene3D" id="3.30.420.10">
    <property type="entry name" value="Ribonuclease H-like superfamily/Ribonuclease H"/>
    <property type="match status" value="1"/>
</dbReference>
<feature type="non-terminal residue" evidence="4">
    <location>
        <position position="1"/>
    </location>
</feature>
<sequence>KARNALMCALSEEEYTKVHSFRSAKQMWDTIALTYEGSLEVKRKMLSLLACKYELFEMEKIESIQTMFGRFQTIVNELSFLGRTYDNFDHIDKLLQSLPRKWRPQVTALRASKNLEKLSLEELTRLLKVHELELQQDDVGRKQKSIALNVQKTKNILSMMKKKGGIRWRKYSRTPKEKAQPLCFECKKPRHYKIECPELEKEKEKEKKKSISYKKKKAMMATWEDHDTTGCSRPMTGKRSMFLDLRTKKGGQVTFGGGQKGHIMGIGKIGINSSITIDNVLCVKGLTHNLLSISQLCDNGYEVSFNKNRCIVSQFGSSILFIANRCNNLYKIMLNELENQNVDCLVSYENQWLWHKNLGHAILRLISKLKKHNLIRGLTSLVHQTNSLCDACQKGKQIKSSFQSKNHVSTSRAYELLHIDLFGPTRTTSVIGKQYGLVIVDDYTRWTWVLFITHKDESFRYFMYSVKEFKMKTELNIISQHPELHSKLGL</sequence>
<dbReference type="Pfam" id="PF22936">
    <property type="entry name" value="Pol_BBD"/>
    <property type="match status" value="1"/>
</dbReference>
<feature type="domain" description="Retrovirus-related Pol polyprotein from transposon TNT 1-94-like beta-barrel" evidence="3">
    <location>
        <begin position="229"/>
        <end position="301"/>
    </location>
</feature>
<reference evidence="4" key="1">
    <citation type="journal article" date="2012" name="Nat. Biotechnol.">
        <title>Draft genome sequence of pigeonpea (Cajanus cajan), an orphan legume crop of resource-poor farmers.</title>
        <authorList>
            <person name="Varshney R.K."/>
            <person name="Chen W."/>
            <person name="Li Y."/>
            <person name="Bharti A.K."/>
            <person name="Saxena R.K."/>
            <person name="Schlueter J.A."/>
            <person name="Donoghue M.T."/>
            <person name="Azam S."/>
            <person name="Fan G."/>
            <person name="Whaley A.M."/>
            <person name="Farmer A.D."/>
            <person name="Sheridan J."/>
            <person name="Iwata A."/>
            <person name="Tuteja R."/>
            <person name="Penmetsa R.V."/>
            <person name="Wu W."/>
            <person name="Upadhyaya H.D."/>
            <person name="Yang S.P."/>
            <person name="Shah T."/>
            <person name="Saxena K.B."/>
            <person name="Michael T."/>
            <person name="McCombie W.R."/>
            <person name="Yang B."/>
            <person name="Zhang G."/>
            <person name="Yang H."/>
            <person name="Wang J."/>
            <person name="Spillane C."/>
            <person name="Cook D.R."/>
            <person name="May G.D."/>
            <person name="Xu X."/>
            <person name="Jackson S.A."/>
        </authorList>
    </citation>
    <scope>NUCLEOTIDE SEQUENCE [LARGE SCALE GENOMIC DNA]</scope>
</reference>
<dbReference type="GO" id="GO:0003676">
    <property type="term" value="F:nucleic acid binding"/>
    <property type="evidence" value="ECO:0007669"/>
    <property type="project" value="InterPro"/>
</dbReference>
<dbReference type="PANTHER" id="PTHR42648">
    <property type="entry name" value="TRANSPOSASE, PUTATIVE-RELATED"/>
    <property type="match status" value="1"/>
</dbReference>
<protein>
    <submittedName>
        <fullName evidence="4">Retrovirus-related Pol polyprotein from transposon TNT 1-94</fullName>
    </submittedName>
</protein>
<dbReference type="Pfam" id="PF14223">
    <property type="entry name" value="Retrotran_gag_2"/>
    <property type="match status" value="1"/>
</dbReference>
<evidence type="ECO:0000259" key="2">
    <source>
        <dbReference type="Pfam" id="PF13976"/>
    </source>
</evidence>
<keyword evidence="5" id="KW-1185">Reference proteome</keyword>
<dbReference type="InterPro" id="IPR036397">
    <property type="entry name" value="RNaseH_sf"/>
</dbReference>
<dbReference type="GO" id="GO:0008233">
    <property type="term" value="F:peptidase activity"/>
    <property type="evidence" value="ECO:0007669"/>
    <property type="project" value="UniProtKB-KW"/>
</dbReference>
<dbReference type="Pfam" id="PF13976">
    <property type="entry name" value="gag_pre-integrs"/>
    <property type="match status" value="1"/>
</dbReference>
<dbReference type="InterPro" id="IPR025724">
    <property type="entry name" value="GAG-pre-integrase_dom"/>
</dbReference>
<dbReference type="SUPFAM" id="SSF53098">
    <property type="entry name" value="Ribonuclease H-like"/>
    <property type="match status" value="1"/>
</dbReference>
<dbReference type="InterPro" id="IPR036875">
    <property type="entry name" value="Znf_CCHC_sf"/>
</dbReference>
<accession>A0A151RIS6</accession>